<dbReference type="EMBL" id="JXRR01000017">
    <property type="protein sequence ID" value="KIL46207.1"/>
    <property type="molecule type" value="Genomic_DNA"/>
</dbReference>
<dbReference type="InterPro" id="IPR007813">
    <property type="entry name" value="PilN"/>
</dbReference>
<feature type="transmembrane region" description="Helical" evidence="1">
    <location>
        <begin position="20"/>
        <end position="40"/>
    </location>
</feature>
<keyword evidence="1" id="KW-0472">Membrane</keyword>
<protein>
    <recommendedName>
        <fullName evidence="4">Fimbrial assembly family protein</fullName>
    </recommendedName>
</protein>
<dbReference type="Pfam" id="PF05137">
    <property type="entry name" value="PilN"/>
    <property type="match status" value="1"/>
</dbReference>
<accession>A0A0C2VB90</accession>
<name>A0A0C2VB90_9BACL</name>
<gene>
    <name evidence="2" type="ORF">KR50_28820</name>
</gene>
<evidence type="ECO:0008006" key="4">
    <source>
        <dbReference type="Google" id="ProtNLM"/>
    </source>
</evidence>
<organism evidence="2 3">
    <name type="scientific">Jeotgalibacillus campisalis</name>
    <dbReference type="NCBI Taxonomy" id="220754"/>
    <lineage>
        <taxon>Bacteria</taxon>
        <taxon>Bacillati</taxon>
        <taxon>Bacillota</taxon>
        <taxon>Bacilli</taxon>
        <taxon>Bacillales</taxon>
        <taxon>Caryophanaceae</taxon>
        <taxon>Jeotgalibacillus</taxon>
    </lineage>
</organism>
<evidence type="ECO:0000313" key="2">
    <source>
        <dbReference type="EMBL" id="KIL46207.1"/>
    </source>
</evidence>
<proteinExistence type="predicted"/>
<evidence type="ECO:0000313" key="3">
    <source>
        <dbReference type="Proteomes" id="UP000031972"/>
    </source>
</evidence>
<dbReference type="Proteomes" id="UP000031972">
    <property type="component" value="Unassembled WGS sequence"/>
</dbReference>
<keyword evidence="3" id="KW-1185">Reference proteome</keyword>
<dbReference type="RefSeq" id="WP_041059828.1">
    <property type="nucleotide sequence ID" value="NZ_JXRR01000017.1"/>
</dbReference>
<dbReference type="PATRIC" id="fig|220754.4.peg.2896"/>
<comment type="caution">
    <text evidence="2">The sequence shown here is derived from an EMBL/GenBank/DDBJ whole genome shotgun (WGS) entry which is preliminary data.</text>
</comment>
<dbReference type="AlphaFoldDB" id="A0A0C2VB90"/>
<dbReference type="OrthoDB" id="2971140at2"/>
<keyword evidence="1" id="KW-1133">Transmembrane helix</keyword>
<keyword evidence="1" id="KW-0812">Transmembrane</keyword>
<sequence>MTRISINLLPKKQRRQRLQLWVVVPLAAFLVLSTIFISVLNYTKSQELNRAEAAYSQVQQEREILEQQQVADAGAGSVEQLEIAIEFMKTYPIETVPILDHFTARLPERGFFQSFQYNESGIIVLTVQFDSSREAAYYLSQLQQSDWVEDATISSITTEEMQTIEAEEPSEDEGAVLPRYLAQYTIALTDNAGMEEEADE</sequence>
<evidence type="ECO:0000256" key="1">
    <source>
        <dbReference type="SAM" id="Phobius"/>
    </source>
</evidence>
<reference evidence="2 3" key="1">
    <citation type="submission" date="2015-01" db="EMBL/GenBank/DDBJ databases">
        <title>Jeotgalibacillus campisalis genome sequencing.</title>
        <authorList>
            <person name="Goh K.M."/>
            <person name="Chan K.-G."/>
            <person name="Yaakop A.S."/>
            <person name="Ee R."/>
            <person name="Gan H.M."/>
            <person name="Chan C.S."/>
        </authorList>
    </citation>
    <scope>NUCLEOTIDE SEQUENCE [LARGE SCALE GENOMIC DNA]</scope>
    <source>
        <strain evidence="2 3">SF-57</strain>
    </source>
</reference>